<evidence type="ECO:0000313" key="5">
    <source>
        <dbReference type="EnsemblPlants" id="LPERR04G02860.1"/>
    </source>
</evidence>
<dbReference type="Proteomes" id="UP000032180">
    <property type="component" value="Chromosome 4"/>
</dbReference>
<reference evidence="6" key="2">
    <citation type="submission" date="2013-12" db="EMBL/GenBank/DDBJ databases">
        <authorList>
            <person name="Yu Y."/>
            <person name="Lee S."/>
            <person name="de Baynast K."/>
            <person name="Wissotski M."/>
            <person name="Liu L."/>
            <person name="Talag J."/>
            <person name="Goicoechea J."/>
            <person name="Angelova A."/>
            <person name="Jetty R."/>
            <person name="Kudrna D."/>
            <person name="Golser W."/>
            <person name="Rivera L."/>
            <person name="Zhang J."/>
            <person name="Wing R."/>
        </authorList>
    </citation>
    <scope>NUCLEOTIDE SEQUENCE</scope>
</reference>
<dbReference type="InterPro" id="IPR032675">
    <property type="entry name" value="LRR_dom_sf"/>
</dbReference>
<evidence type="ECO:0000256" key="1">
    <source>
        <dbReference type="ARBA" id="ARBA00022737"/>
    </source>
</evidence>
<name>A0A0D9W2P1_9ORYZ</name>
<reference evidence="5" key="3">
    <citation type="submission" date="2015-04" db="UniProtKB">
        <authorList>
            <consortium name="EnsemblPlants"/>
        </authorList>
    </citation>
    <scope>IDENTIFICATION</scope>
</reference>
<dbReference type="AlphaFoldDB" id="A0A0D9W2P1"/>
<dbReference type="FunFam" id="1.10.10.10:FF:000322">
    <property type="entry name" value="Probable disease resistance protein At1g63360"/>
    <property type="match status" value="1"/>
</dbReference>
<dbReference type="Pfam" id="PF23559">
    <property type="entry name" value="WHD_DRP"/>
    <property type="match status" value="1"/>
</dbReference>
<dbReference type="GO" id="GO:0002758">
    <property type="term" value="P:innate immune response-activating signaling pathway"/>
    <property type="evidence" value="ECO:0007669"/>
    <property type="project" value="UniProtKB-ARBA"/>
</dbReference>
<protein>
    <submittedName>
        <fullName evidence="5">Uncharacterized protein</fullName>
    </submittedName>
</protein>
<dbReference type="GO" id="GO:0009626">
    <property type="term" value="P:plant-type hypersensitive response"/>
    <property type="evidence" value="ECO:0007669"/>
    <property type="project" value="UniProtKB-ARBA"/>
</dbReference>
<dbReference type="HOGENOM" id="CLU_000837_27_0_1"/>
<dbReference type="Pfam" id="PF25019">
    <property type="entry name" value="LRR_R13L1-DRL21"/>
    <property type="match status" value="1"/>
</dbReference>
<accession>A0A0D9W2P1</accession>
<dbReference type="InterPro" id="IPR027417">
    <property type="entry name" value="P-loop_NTPase"/>
</dbReference>
<evidence type="ECO:0000313" key="6">
    <source>
        <dbReference type="Proteomes" id="UP000032180"/>
    </source>
</evidence>
<keyword evidence="1" id="KW-0677">Repeat</keyword>
<keyword evidence="2" id="KW-0611">Plant defense</keyword>
<dbReference type="eggNOG" id="KOG4658">
    <property type="taxonomic scope" value="Eukaryota"/>
</dbReference>
<dbReference type="Gene3D" id="1.10.10.10">
    <property type="entry name" value="Winged helix-like DNA-binding domain superfamily/Winged helix DNA-binding domain"/>
    <property type="match status" value="1"/>
</dbReference>
<feature type="domain" description="Disease resistance protein winged helix" evidence="3">
    <location>
        <begin position="161"/>
        <end position="235"/>
    </location>
</feature>
<dbReference type="PANTHER" id="PTHR23155">
    <property type="entry name" value="DISEASE RESISTANCE PROTEIN RP"/>
    <property type="match status" value="1"/>
</dbReference>
<dbReference type="STRING" id="77586.A0A0D9W2P1"/>
<organism evidence="5 6">
    <name type="scientific">Leersia perrieri</name>
    <dbReference type="NCBI Taxonomy" id="77586"/>
    <lineage>
        <taxon>Eukaryota</taxon>
        <taxon>Viridiplantae</taxon>
        <taxon>Streptophyta</taxon>
        <taxon>Embryophyta</taxon>
        <taxon>Tracheophyta</taxon>
        <taxon>Spermatophyta</taxon>
        <taxon>Magnoliopsida</taxon>
        <taxon>Liliopsida</taxon>
        <taxon>Poales</taxon>
        <taxon>Poaceae</taxon>
        <taxon>BOP clade</taxon>
        <taxon>Oryzoideae</taxon>
        <taxon>Oryzeae</taxon>
        <taxon>Oryzinae</taxon>
        <taxon>Leersia</taxon>
    </lineage>
</organism>
<dbReference type="Gene3D" id="3.80.10.10">
    <property type="entry name" value="Ribonuclease Inhibitor"/>
    <property type="match status" value="1"/>
</dbReference>
<dbReference type="GO" id="GO:0042742">
    <property type="term" value="P:defense response to bacterium"/>
    <property type="evidence" value="ECO:0007669"/>
    <property type="project" value="UniProtKB-ARBA"/>
</dbReference>
<feature type="domain" description="R13L1/DRL21-like LRR repeat region" evidence="4">
    <location>
        <begin position="418"/>
        <end position="533"/>
    </location>
</feature>
<dbReference type="GO" id="GO:0043531">
    <property type="term" value="F:ADP binding"/>
    <property type="evidence" value="ECO:0007669"/>
    <property type="project" value="InterPro"/>
</dbReference>
<dbReference type="InterPro" id="IPR044974">
    <property type="entry name" value="Disease_R_plants"/>
</dbReference>
<evidence type="ECO:0000259" key="4">
    <source>
        <dbReference type="Pfam" id="PF25019"/>
    </source>
</evidence>
<proteinExistence type="predicted"/>
<dbReference type="InterPro" id="IPR036388">
    <property type="entry name" value="WH-like_DNA-bd_sf"/>
</dbReference>
<keyword evidence="6" id="KW-1185">Reference proteome</keyword>
<evidence type="ECO:0000256" key="2">
    <source>
        <dbReference type="ARBA" id="ARBA00022821"/>
    </source>
</evidence>
<dbReference type="PANTHER" id="PTHR23155:SF1058">
    <property type="entry name" value="OS11G0668100 PROTEIN"/>
    <property type="match status" value="1"/>
</dbReference>
<sequence length="628" mass="73030">MTGRRLLLVLDDVWYKKGVSEHELQKVVSPLKVGYRGSKILATSRTENALLALGAVRCFRIADMDDDVFLRLFMHYALEGAVIDERDRTVFEEIGSEIAKKLSRSPLAVSTVGGQLRMRPCVEFWIEVCNLDILNETIGALSWSYRHFDEQVRRCFAYCSVFPRRYRLKRYDLINMWVAEGFIKSTDAGEDMEDVAGRYFDELVSTSFLQPAGQRTELVGTVDCFTVHDLLHDLAERVAGTDCFRMEDGWTGALPQNVRHLFVDTYNKMMIFEKISEMENLRTLIIPGDKWDVPIEETEYEIMFMRLRKFRVLNAQALTTYMILFPESICLLKHLRYLAFRTGYRSTQVLPRTFTKLYHLQILDFGRCRDVVFPLGEDMSNLISLRHVITVASLNFPNIGRLKTLPFLTVKKEQGYELHQLHHLNNLRGNLRIHGLENVHSKDEALEAKLVDKYCLTELTLACDEGSCNSSDDEGEVLEGFCPPRQLQKLEIRGYHSSRYPNWMVDKNMNGPKYLHELKLSKCSRLRPAPQLFEYFIHLCSFWLFYCNWDTLPDNIEHLTALKELTISECPNIHTLPVLPQSLLYLRLSHCSYEFTRSCVTIGHPNWQKIQHILEKEIDYNRVLTFDL</sequence>
<dbReference type="InterPro" id="IPR058922">
    <property type="entry name" value="WHD_DRP"/>
</dbReference>
<dbReference type="InterPro" id="IPR056789">
    <property type="entry name" value="LRR_R13L1-DRL21"/>
</dbReference>
<evidence type="ECO:0000259" key="3">
    <source>
        <dbReference type="Pfam" id="PF23559"/>
    </source>
</evidence>
<dbReference type="EnsemblPlants" id="LPERR04G02860.1">
    <property type="protein sequence ID" value="LPERR04G02860.1"/>
    <property type="gene ID" value="LPERR04G02860"/>
</dbReference>
<dbReference type="SUPFAM" id="SSF52540">
    <property type="entry name" value="P-loop containing nucleoside triphosphate hydrolases"/>
    <property type="match status" value="1"/>
</dbReference>
<dbReference type="Gene3D" id="3.40.50.300">
    <property type="entry name" value="P-loop containing nucleotide triphosphate hydrolases"/>
    <property type="match status" value="1"/>
</dbReference>
<dbReference type="SUPFAM" id="SSF52058">
    <property type="entry name" value="L domain-like"/>
    <property type="match status" value="1"/>
</dbReference>
<reference evidence="5 6" key="1">
    <citation type="submission" date="2012-08" db="EMBL/GenBank/DDBJ databases">
        <title>Oryza genome evolution.</title>
        <authorList>
            <person name="Wing R.A."/>
        </authorList>
    </citation>
    <scope>NUCLEOTIDE SEQUENCE</scope>
</reference>
<dbReference type="Gramene" id="LPERR04G02860.1">
    <property type="protein sequence ID" value="LPERR04G02860.1"/>
    <property type="gene ID" value="LPERR04G02860"/>
</dbReference>